<dbReference type="PANTHER" id="PTHR43968:SF6">
    <property type="entry name" value="GLUTATHIONE S-TRANSFERASE OMEGA"/>
    <property type="match status" value="1"/>
</dbReference>
<dbReference type="KEGG" id="php:PhaeoP97_02612"/>
<dbReference type="SUPFAM" id="SSF52833">
    <property type="entry name" value="Thioredoxin-like"/>
    <property type="match status" value="1"/>
</dbReference>
<dbReference type="EMBL" id="CP016364">
    <property type="protein sequence ID" value="APG47991.1"/>
    <property type="molecule type" value="Genomic_DNA"/>
</dbReference>
<dbReference type="GO" id="GO:0004364">
    <property type="term" value="F:glutathione transferase activity"/>
    <property type="evidence" value="ECO:0007669"/>
    <property type="project" value="UniProtKB-EC"/>
</dbReference>
<accession>A0A1L3I7H3</accession>
<dbReference type="SUPFAM" id="SSF47616">
    <property type="entry name" value="GST C-terminal domain-like"/>
    <property type="match status" value="1"/>
</dbReference>
<dbReference type="CDD" id="cd03194">
    <property type="entry name" value="GST_C_3"/>
    <property type="match status" value="1"/>
</dbReference>
<organism evidence="2 3">
    <name type="scientific">Phaeobacter porticola</name>
    <dbReference type="NCBI Taxonomy" id="1844006"/>
    <lineage>
        <taxon>Bacteria</taxon>
        <taxon>Pseudomonadati</taxon>
        <taxon>Pseudomonadota</taxon>
        <taxon>Alphaproteobacteria</taxon>
        <taxon>Rhodobacterales</taxon>
        <taxon>Roseobacteraceae</taxon>
        <taxon>Phaeobacter</taxon>
    </lineage>
</organism>
<proteinExistence type="predicted"/>
<dbReference type="EC" id="2.5.1.18" evidence="2"/>
<dbReference type="STRING" id="1844006.PhaeoP97_02612"/>
<evidence type="ECO:0000313" key="3">
    <source>
        <dbReference type="Proteomes" id="UP000183859"/>
    </source>
</evidence>
<protein>
    <submittedName>
        <fullName evidence="2">Glutathione S-transferase</fullName>
        <ecNumber evidence="2">2.5.1.18</ecNumber>
    </submittedName>
</protein>
<evidence type="ECO:0000259" key="1">
    <source>
        <dbReference type="PROSITE" id="PS50404"/>
    </source>
</evidence>
<keyword evidence="3" id="KW-1185">Reference proteome</keyword>
<keyword evidence="2" id="KW-0808">Transferase</keyword>
<dbReference type="InterPro" id="IPR004045">
    <property type="entry name" value="Glutathione_S-Trfase_N"/>
</dbReference>
<name>A0A1L3I7H3_9RHOB</name>
<dbReference type="Proteomes" id="UP000183859">
    <property type="component" value="Chromosome"/>
</dbReference>
<dbReference type="Gene3D" id="1.20.1050.10">
    <property type="match status" value="1"/>
</dbReference>
<dbReference type="RefSeq" id="WP_072505400.1">
    <property type="nucleotide sequence ID" value="NZ_CP016364.1"/>
</dbReference>
<dbReference type="Gene3D" id="3.40.30.10">
    <property type="entry name" value="Glutaredoxin"/>
    <property type="match status" value="1"/>
</dbReference>
<dbReference type="PROSITE" id="PS50404">
    <property type="entry name" value="GST_NTER"/>
    <property type="match status" value="1"/>
</dbReference>
<dbReference type="InterPro" id="IPR036282">
    <property type="entry name" value="Glutathione-S-Trfase_C_sf"/>
</dbReference>
<sequence>MTYQLYIGDRKYSSWSLRGWLMLEKFNLPHEVSLIEMFSGTMKDRMAALAPARLLPTLQLPDGTVIGETVAIAETLAERHPEAGMWPEDSRQRATARWLMAEMASGFGALRSACPMQLAHIYQGFEPSNAVLADLKRIETLFAHARDVSGSKDGWLFGSYSIADAFYAPVAARIVGFDLPISDEMRAYCHLTLSDPVLRRWQAQIDEVAYAADPYPIDLPHKPWQLA</sequence>
<evidence type="ECO:0000313" key="2">
    <source>
        <dbReference type="EMBL" id="APG47991.1"/>
    </source>
</evidence>
<dbReference type="Pfam" id="PF13409">
    <property type="entry name" value="GST_N_2"/>
    <property type="match status" value="1"/>
</dbReference>
<dbReference type="PANTHER" id="PTHR43968">
    <property type="match status" value="1"/>
</dbReference>
<dbReference type="AlphaFoldDB" id="A0A1L3I7H3"/>
<gene>
    <name evidence="2" type="ORF">PhaeoP97_02612</name>
</gene>
<reference evidence="3" key="1">
    <citation type="submission" date="2016-07" db="EMBL/GenBank/DDBJ databases">
        <title>Phaeobacter portensis sp. nov., a tropodithietic acid producing bacterium isolated from a German harbor.</title>
        <authorList>
            <person name="Freese H.M."/>
            <person name="Bunk B."/>
            <person name="Breider S."/>
            <person name="Brinkhoff T."/>
        </authorList>
    </citation>
    <scope>NUCLEOTIDE SEQUENCE [LARGE SCALE GENOMIC DNA]</scope>
    <source>
        <strain evidence="3">P97</strain>
    </source>
</reference>
<dbReference type="OrthoDB" id="9799538at2"/>
<dbReference type="InterPro" id="IPR036249">
    <property type="entry name" value="Thioredoxin-like_sf"/>
</dbReference>
<dbReference type="GO" id="GO:0005737">
    <property type="term" value="C:cytoplasm"/>
    <property type="evidence" value="ECO:0007669"/>
    <property type="project" value="TreeGrafter"/>
</dbReference>
<dbReference type="InterPro" id="IPR050983">
    <property type="entry name" value="GST_Omega/HSP26"/>
</dbReference>
<feature type="domain" description="GST N-terminal" evidence="1">
    <location>
        <begin position="1"/>
        <end position="84"/>
    </location>
</feature>